<keyword evidence="3" id="KW-1185">Reference proteome</keyword>
<comment type="caution">
    <text evidence="2">The sequence shown here is derived from an EMBL/GenBank/DDBJ whole genome shotgun (WGS) entry which is preliminary data.</text>
</comment>
<dbReference type="EMBL" id="JAACLJ010000008">
    <property type="protein sequence ID" value="KAF4582120.1"/>
    <property type="molecule type" value="Genomic_DNA"/>
</dbReference>
<proteinExistence type="predicted"/>
<protein>
    <submittedName>
        <fullName evidence="2">Secreted protein</fullName>
    </submittedName>
</protein>
<reference evidence="2 3" key="1">
    <citation type="journal article" date="2020" name="G3 (Bethesda)">
        <title>Genetic Underpinnings of Host Manipulation by Ophiocordyceps as Revealed by Comparative Transcriptomics.</title>
        <authorList>
            <person name="Will I."/>
            <person name="Das B."/>
            <person name="Trinh T."/>
            <person name="Brachmann A."/>
            <person name="Ohm R.A."/>
            <person name="de Bekker C."/>
        </authorList>
    </citation>
    <scope>NUCLEOTIDE SEQUENCE [LARGE SCALE GENOMIC DNA]</scope>
    <source>
        <strain evidence="2 3">EC05</strain>
    </source>
</reference>
<dbReference type="Proteomes" id="UP000562929">
    <property type="component" value="Unassembled WGS sequence"/>
</dbReference>
<feature type="signal peptide" evidence="1">
    <location>
        <begin position="1"/>
        <end position="24"/>
    </location>
</feature>
<dbReference type="Pfam" id="PF14273">
    <property type="entry name" value="DUF4360"/>
    <property type="match status" value="1"/>
</dbReference>
<sequence>MLSSGSFLTMMLPMLTILLGLASAAPQPGDLSPNLFTIRDIGIIGSGCSQEHDQVYIDKSGTVFEVSFSDYGVESGPDVRAKEWRKNCKLSLNLEYSRGFQFRLVGTNMAGYAAIPWGSSGQCVNSFSFAGNGADRIDYIVKFRGPLNGRFDLESTSGLSAWSSCGKSSSILNLNTACNIDQTDYKAYIAVDEVSGKMTVKCGIEWRRC</sequence>
<evidence type="ECO:0000256" key="1">
    <source>
        <dbReference type="SAM" id="SignalP"/>
    </source>
</evidence>
<dbReference type="InterPro" id="IPR025649">
    <property type="entry name" value="DUF4360"/>
</dbReference>
<evidence type="ECO:0000313" key="2">
    <source>
        <dbReference type="EMBL" id="KAF4582120.1"/>
    </source>
</evidence>
<evidence type="ECO:0000313" key="3">
    <source>
        <dbReference type="Proteomes" id="UP000562929"/>
    </source>
</evidence>
<dbReference type="PANTHER" id="PTHR38847:SF1">
    <property type="entry name" value="PSEUDOURIDINE SYNTHASE RSUA_RLUA-LIKE DOMAIN-CONTAINING PROTEIN"/>
    <property type="match status" value="1"/>
</dbReference>
<dbReference type="PANTHER" id="PTHR38847">
    <property type="match status" value="1"/>
</dbReference>
<keyword evidence="1" id="KW-0732">Signal</keyword>
<dbReference type="OrthoDB" id="152248at2759"/>
<gene>
    <name evidence="2" type="ORF">GQ602_006744</name>
</gene>
<name>A0A8H4VB35_9HYPO</name>
<organism evidence="2 3">
    <name type="scientific">Ophiocordyceps camponoti-floridani</name>
    <dbReference type="NCBI Taxonomy" id="2030778"/>
    <lineage>
        <taxon>Eukaryota</taxon>
        <taxon>Fungi</taxon>
        <taxon>Dikarya</taxon>
        <taxon>Ascomycota</taxon>
        <taxon>Pezizomycotina</taxon>
        <taxon>Sordariomycetes</taxon>
        <taxon>Hypocreomycetidae</taxon>
        <taxon>Hypocreales</taxon>
        <taxon>Ophiocordycipitaceae</taxon>
        <taxon>Ophiocordyceps</taxon>
    </lineage>
</organism>
<feature type="chain" id="PRO_5034457572" evidence="1">
    <location>
        <begin position="25"/>
        <end position="209"/>
    </location>
</feature>
<accession>A0A8H4VB35</accession>
<dbReference type="AlphaFoldDB" id="A0A8H4VB35"/>